<evidence type="ECO:0000313" key="1">
    <source>
        <dbReference type="EMBL" id="CAH3159316.1"/>
    </source>
</evidence>
<keyword evidence="2" id="KW-1185">Reference proteome</keyword>
<accession>A0ABN8Q8B0</accession>
<comment type="caution">
    <text evidence="1">The sequence shown here is derived from an EMBL/GenBank/DDBJ whole genome shotgun (WGS) entry which is preliminary data.</text>
</comment>
<gene>
    <name evidence="1" type="ORF">PLOB_00003618</name>
</gene>
<evidence type="ECO:0000313" key="2">
    <source>
        <dbReference type="Proteomes" id="UP001159405"/>
    </source>
</evidence>
<sequence>MRRNHGDSMAGEKSFLYGNVIHVQCLRFCFMGLIREELYKVAKNWNLHKIRPSNADTPHGRPDTLFFLPEEAGATDFQKDADMNDLEVAENSVRGKRCHPLGCSLAFVSLAELIMEDNDLHLPQDPDEAKSLYLDLLYHIDNL</sequence>
<dbReference type="EMBL" id="CALNXK010000113">
    <property type="protein sequence ID" value="CAH3159316.1"/>
    <property type="molecule type" value="Genomic_DNA"/>
</dbReference>
<reference evidence="1 2" key="1">
    <citation type="submission" date="2022-05" db="EMBL/GenBank/DDBJ databases">
        <authorList>
            <consortium name="Genoscope - CEA"/>
            <person name="William W."/>
        </authorList>
    </citation>
    <scope>NUCLEOTIDE SEQUENCE [LARGE SCALE GENOMIC DNA]</scope>
</reference>
<organism evidence="1 2">
    <name type="scientific">Porites lobata</name>
    <dbReference type="NCBI Taxonomy" id="104759"/>
    <lineage>
        <taxon>Eukaryota</taxon>
        <taxon>Metazoa</taxon>
        <taxon>Cnidaria</taxon>
        <taxon>Anthozoa</taxon>
        <taxon>Hexacorallia</taxon>
        <taxon>Scleractinia</taxon>
        <taxon>Fungiina</taxon>
        <taxon>Poritidae</taxon>
        <taxon>Porites</taxon>
    </lineage>
</organism>
<dbReference type="Proteomes" id="UP001159405">
    <property type="component" value="Unassembled WGS sequence"/>
</dbReference>
<proteinExistence type="predicted"/>
<name>A0ABN8Q8B0_9CNID</name>
<protein>
    <submittedName>
        <fullName evidence="1">Uncharacterized protein</fullName>
    </submittedName>
</protein>